<feature type="chain" id="PRO_5047456295" description="Cadherin prodomain domain-containing protein" evidence="6">
    <location>
        <begin position="20"/>
        <end position="105"/>
    </location>
</feature>
<dbReference type="Pfam" id="PF08758">
    <property type="entry name" value="Cadherin_pro"/>
    <property type="match status" value="1"/>
</dbReference>
<dbReference type="SMART" id="SM01055">
    <property type="entry name" value="Cadherin_pro"/>
    <property type="match status" value="1"/>
</dbReference>
<evidence type="ECO:0000313" key="8">
    <source>
        <dbReference type="EMBL" id="MED6242658.1"/>
    </source>
</evidence>
<evidence type="ECO:0000256" key="2">
    <source>
        <dbReference type="ARBA" id="ARBA00022475"/>
    </source>
</evidence>
<keyword evidence="2" id="KW-1003">Cell membrane</keyword>
<dbReference type="InterPro" id="IPR014868">
    <property type="entry name" value="Cadherin_pro_dom"/>
</dbReference>
<evidence type="ECO:0000256" key="1">
    <source>
        <dbReference type="ARBA" id="ARBA00004236"/>
    </source>
</evidence>
<proteinExistence type="predicted"/>
<comment type="subcellular location">
    <subcellularLocation>
        <location evidence="1">Cell membrane</location>
    </subcellularLocation>
</comment>
<evidence type="ECO:0000256" key="3">
    <source>
        <dbReference type="ARBA" id="ARBA00022889"/>
    </source>
</evidence>
<accession>A0ABU7AX53</accession>
<keyword evidence="5" id="KW-0325">Glycoprotein</keyword>
<sequence>MRCRSLILYLRSLFLSVFAVKFEDCQHSREVGFVSSDPNFNVRPDGSVYTEQEVANLSEPVQFMVTAWGLHDPHIWETTVKLALAGHLHPLPLSKVLAIQILCLH</sequence>
<evidence type="ECO:0000256" key="5">
    <source>
        <dbReference type="ARBA" id="ARBA00023180"/>
    </source>
</evidence>
<dbReference type="SUPFAM" id="SSF49313">
    <property type="entry name" value="Cadherin-like"/>
    <property type="match status" value="1"/>
</dbReference>
<dbReference type="EMBL" id="JAHUTI010031419">
    <property type="protein sequence ID" value="MED6242658.1"/>
    <property type="molecule type" value="Genomic_DNA"/>
</dbReference>
<evidence type="ECO:0000256" key="6">
    <source>
        <dbReference type="SAM" id="SignalP"/>
    </source>
</evidence>
<keyword evidence="4" id="KW-0472">Membrane</keyword>
<feature type="signal peptide" evidence="6">
    <location>
        <begin position="1"/>
        <end position="19"/>
    </location>
</feature>
<protein>
    <recommendedName>
        <fullName evidence="7">Cadherin prodomain domain-containing protein</fullName>
    </recommendedName>
</protein>
<feature type="domain" description="Cadherin prodomain" evidence="7">
    <location>
        <begin position="2"/>
        <end position="84"/>
    </location>
</feature>
<name>A0ABU7AX53_9TELE</name>
<dbReference type="InterPro" id="IPR015919">
    <property type="entry name" value="Cadherin-like_sf"/>
</dbReference>
<evidence type="ECO:0000313" key="9">
    <source>
        <dbReference type="Proteomes" id="UP001345963"/>
    </source>
</evidence>
<evidence type="ECO:0000259" key="7">
    <source>
        <dbReference type="SMART" id="SM01055"/>
    </source>
</evidence>
<evidence type="ECO:0000256" key="4">
    <source>
        <dbReference type="ARBA" id="ARBA00023136"/>
    </source>
</evidence>
<keyword evidence="9" id="KW-1185">Reference proteome</keyword>
<keyword evidence="6" id="KW-0732">Signal</keyword>
<dbReference type="Gene3D" id="2.60.40.60">
    <property type="entry name" value="Cadherins"/>
    <property type="match status" value="1"/>
</dbReference>
<keyword evidence="3" id="KW-0130">Cell adhesion</keyword>
<dbReference type="Proteomes" id="UP001345963">
    <property type="component" value="Unassembled WGS sequence"/>
</dbReference>
<gene>
    <name evidence="8" type="ORF">ATANTOWER_007825</name>
</gene>
<organism evidence="8 9">
    <name type="scientific">Ataeniobius toweri</name>
    <dbReference type="NCBI Taxonomy" id="208326"/>
    <lineage>
        <taxon>Eukaryota</taxon>
        <taxon>Metazoa</taxon>
        <taxon>Chordata</taxon>
        <taxon>Craniata</taxon>
        <taxon>Vertebrata</taxon>
        <taxon>Euteleostomi</taxon>
        <taxon>Actinopterygii</taxon>
        <taxon>Neopterygii</taxon>
        <taxon>Teleostei</taxon>
        <taxon>Neoteleostei</taxon>
        <taxon>Acanthomorphata</taxon>
        <taxon>Ovalentaria</taxon>
        <taxon>Atherinomorphae</taxon>
        <taxon>Cyprinodontiformes</taxon>
        <taxon>Goodeidae</taxon>
        <taxon>Ataeniobius</taxon>
    </lineage>
</organism>
<comment type="caution">
    <text evidence="8">The sequence shown here is derived from an EMBL/GenBank/DDBJ whole genome shotgun (WGS) entry which is preliminary data.</text>
</comment>
<reference evidence="8 9" key="1">
    <citation type="submission" date="2021-07" db="EMBL/GenBank/DDBJ databases">
        <authorList>
            <person name="Palmer J.M."/>
        </authorList>
    </citation>
    <scope>NUCLEOTIDE SEQUENCE [LARGE SCALE GENOMIC DNA]</scope>
    <source>
        <strain evidence="8 9">AT_MEX2019</strain>
        <tissue evidence="8">Muscle</tissue>
    </source>
</reference>